<dbReference type="EMBL" id="CP004393">
    <property type="protein sequence ID" value="AJE46482.1"/>
    <property type="molecule type" value="Genomic_DNA"/>
</dbReference>
<organism evidence="6 7">
    <name type="scientific">Celeribacter indicus</name>
    <dbReference type="NCBI Taxonomy" id="1208324"/>
    <lineage>
        <taxon>Bacteria</taxon>
        <taxon>Pseudomonadati</taxon>
        <taxon>Pseudomonadota</taxon>
        <taxon>Alphaproteobacteria</taxon>
        <taxon>Rhodobacterales</taxon>
        <taxon>Roseobacteraceae</taxon>
        <taxon>Celeribacter</taxon>
    </lineage>
</organism>
<comment type="similarity">
    <text evidence="1">Belongs to the LysR transcriptional regulatory family.</text>
</comment>
<dbReference type="InterPro" id="IPR036388">
    <property type="entry name" value="WH-like_DNA-bd_sf"/>
</dbReference>
<keyword evidence="3" id="KW-0238">DNA-binding</keyword>
<keyword evidence="7" id="KW-1185">Reference proteome</keyword>
<keyword evidence="2" id="KW-0805">Transcription regulation</keyword>
<dbReference type="AlphaFoldDB" id="A0A0B5E1Y0"/>
<dbReference type="PANTHER" id="PTHR30346:SF0">
    <property type="entry name" value="HCA OPERON TRANSCRIPTIONAL ACTIVATOR HCAR"/>
    <property type="match status" value="1"/>
</dbReference>
<dbReference type="PRINTS" id="PR00039">
    <property type="entry name" value="HTHLYSR"/>
</dbReference>
<dbReference type="SUPFAM" id="SSF53850">
    <property type="entry name" value="Periplasmic binding protein-like II"/>
    <property type="match status" value="1"/>
</dbReference>
<dbReference type="STRING" id="1208324.P73_1767"/>
<evidence type="ECO:0000256" key="2">
    <source>
        <dbReference type="ARBA" id="ARBA00023015"/>
    </source>
</evidence>
<evidence type="ECO:0000256" key="4">
    <source>
        <dbReference type="ARBA" id="ARBA00023163"/>
    </source>
</evidence>
<dbReference type="SUPFAM" id="SSF46785">
    <property type="entry name" value="Winged helix' DNA-binding domain"/>
    <property type="match status" value="1"/>
</dbReference>
<dbReference type="Gene3D" id="3.40.190.10">
    <property type="entry name" value="Periplasmic binding protein-like II"/>
    <property type="match status" value="2"/>
</dbReference>
<evidence type="ECO:0000313" key="6">
    <source>
        <dbReference type="EMBL" id="AJE46482.1"/>
    </source>
</evidence>
<dbReference type="KEGG" id="cid:P73_1767"/>
<evidence type="ECO:0000256" key="3">
    <source>
        <dbReference type="ARBA" id="ARBA00023125"/>
    </source>
</evidence>
<proteinExistence type="inferred from homology"/>
<dbReference type="OrthoDB" id="9815174at2"/>
<feature type="domain" description="HTH lysR-type" evidence="5">
    <location>
        <begin position="31"/>
        <end position="79"/>
    </location>
</feature>
<dbReference type="PROSITE" id="PS50931">
    <property type="entry name" value="HTH_LYSR"/>
    <property type="match status" value="1"/>
</dbReference>
<dbReference type="PANTHER" id="PTHR30346">
    <property type="entry name" value="TRANSCRIPTIONAL DUAL REGULATOR HCAR-RELATED"/>
    <property type="match status" value="1"/>
</dbReference>
<dbReference type="CDD" id="cd08414">
    <property type="entry name" value="PBP2_LTTR_aromatics_like"/>
    <property type="match status" value="1"/>
</dbReference>
<dbReference type="Gene3D" id="1.10.10.10">
    <property type="entry name" value="Winged helix-like DNA-binding domain superfamily/Winged helix DNA-binding domain"/>
    <property type="match status" value="1"/>
</dbReference>
<dbReference type="InterPro" id="IPR005119">
    <property type="entry name" value="LysR_subst-bd"/>
</dbReference>
<name>A0A0B5E1Y0_9RHOB</name>
<evidence type="ECO:0000256" key="1">
    <source>
        <dbReference type="ARBA" id="ARBA00009437"/>
    </source>
</evidence>
<dbReference type="GO" id="GO:0003700">
    <property type="term" value="F:DNA-binding transcription factor activity"/>
    <property type="evidence" value="ECO:0007669"/>
    <property type="project" value="InterPro"/>
</dbReference>
<dbReference type="InterPro" id="IPR000847">
    <property type="entry name" value="LysR_HTH_N"/>
</dbReference>
<evidence type="ECO:0000313" key="7">
    <source>
        <dbReference type="Proteomes" id="UP000031521"/>
    </source>
</evidence>
<keyword evidence="4" id="KW-0804">Transcription</keyword>
<dbReference type="HOGENOM" id="CLU_039613_6_4_5"/>
<accession>A0A0B5E1Y0</accession>
<reference evidence="6 7" key="1">
    <citation type="journal article" date="2014" name="Int. J. Syst. Evol. Microbiol.">
        <title>Celeribacter indicus sp. nov., a polycyclic aromatic hydrocarbon-degrading bacterium from deep-sea sediment and reclassification of Huaishuia halophila as Celeribacter halophilus comb. nov.</title>
        <authorList>
            <person name="Lai Q."/>
            <person name="Cao J."/>
            <person name="Yuan J."/>
            <person name="Li F."/>
            <person name="Shao Z."/>
        </authorList>
    </citation>
    <scope>NUCLEOTIDE SEQUENCE [LARGE SCALE GENOMIC DNA]</scope>
    <source>
        <strain evidence="6">P73</strain>
    </source>
</reference>
<dbReference type="Pfam" id="PF00126">
    <property type="entry name" value="HTH_1"/>
    <property type="match status" value="1"/>
</dbReference>
<dbReference type="InterPro" id="IPR036390">
    <property type="entry name" value="WH_DNA-bd_sf"/>
</dbReference>
<protein>
    <submittedName>
        <fullName evidence="6">LysR family transcriptional regulator</fullName>
    </submittedName>
</protein>
<dbReference type="Proteomes" id="UP000031521">
    <property type="component" value="Chromosome"/>
</dbReference>
<dbReference type="Pfam" id="PF03466">
    <property type="entry name" value="LysR_substrate"/>
    <property type="match status" value="1"/>
</dbReference>
<gene>
    <name evidence="6" type="ORF">P73_1767</name>
</gene>
<dbReference type="GO" id="GO:0003677">
    <property type="term" value="F:DNA binding"/>
    <property type="evidence" value="ECO:0007669"/>
    <property type="project" value="UniProtKB-KW"/>
</dbReference>
<sequence>MRRRFPKGPQLDQHSLIRRGRIPLASLLHTITVAEYLNFRHAAKALGVSLSSVSTRVKTLEEDLGVPLFERHARGVRLTEAGRYFVEQVAVGVDQLDHAVKTAGMIASGELGCLRIGVHALIPRSFLADLIGRYREDHPHIKVEVTEGPARDAVMQLRADRLDIVFVAGAPKLPDCHSRPLWTESLMAVLPQRHRLAKQPTVTWADLVNETFLVRHGGTGPQVQEHIVLRLAGRWHPATVHRFDVERGTLLSMVGQGFGITIVGEATSLLPISDVVFLPIADEPEPISFSAIWSPFNRNAAIRNMLALARELARCRDSSRAVPHHE</sequence>
<evidence type="ECO:0000259" key="5">
    <source>
        <dbReference type="PROSITE" id="PS50931"/>
    </source>
</evidence>
<dbReference type="GO" id="GO:0032993">
    <property type="term" value="C:protein-DNA complex"/>
    <property type="evidence" value="ECO:0007669"/>
    <property type="project" value="TreeGrafter"/>
</dbReference>
<dbReference type="FunFam" id="1.10.10.10:FF:000001">
    <property type="entry name" value="LysR family transcriptional regulator"/>
    <property type="match status" value="1"/>
</dbReference>